<dbReference type="InterPro" id="IPR035976">
    <property type="entry name" value="Sushi/SCR/CCP_sf"/>
</dbReference>
<feature type="domain" description="CUB" evidence="8">
    <location>
        <begin position="418"/>
        <end position="529"/>
    </location>
</feature>
<feature type="domain" description="Sushi" evidence="9">
    <location>
        <begin position="1569"/>
        <end position="1630"/>
    </location>
</feature>
<feature type="domain" description="CUB" evidence="8">
    <location>
        <begin position="1458"/>
        <end position="1566"/>
    </location>
</feature>
<feature type="domain" description="Sushi" evidence="9">
    <location>
        <begin position="1396"/>
        <end position="1456"/>
    </location>
</feature>
<dbReference type="PROSITE" id="PS50923">
    <property type="entry name" value="SUSHI"/>
    <property type="match status" value="10"/>
</dbReference>
<evidence type="ECO:0000259" key="8">
    <source>
        <dbReference type="PROSITE" id="PS01180"/>
    </source>
</evidence>
<feature type="disulfide bond" evidence="4">
    <location>
        <begin position="1284"/>
        <end position="1311"/>
    </location>
</feature>
<evidence type="ECO:0000256" key="5">
    <source>
        <dbReference type="PROSITE-ProRule" id="PRU00302"/>
    </source>
</evidence>
<keyword evidence="7" id="KW-0472">Membrane</keyword>
<evidence type="ECO:0000256" key="1">
    <source>
        <dbReference type="ARBA" id="ARBA00022729"/>
    </source>
</evidence>
<evidence type="ECO:0000256" key="2">
    <source>
        <dbReference type="ARBA" id="ARBA00022825"/>
    </source>
</evidence>
<dbReference type="Proteomes" id="UP000694723">
    <property type="component" value="Unplaced"/>
</dbReference>
<evidence type="ECO:0000256" key="6">
    <source>
        <dbReference type="SAM" id="MobiDB-lite"/>
    </source>
</evidence>
<feature type="domain" description="CUB" evidence="8">
    <location>
        <begin position="937"/>
        <end position="1047"/>
    </location>
</feature>
<keyword evidence="1" id="KW-0732">Signal</keyword>
<comment type="caution">
    <text evidence="5">Lacks conserved residue(s) required for the propagation of feature annotation.</text>
</comment>
<proteinExistence type="predicted"/>
<name>A0A8D1I5Z8_PIG</name>
<feature type="domain" description="Sushi" evidence="9">
    <location>
        <begin position="878"/>
        <end position="935"/>
    </location>
</feature>
<evidence type="ECO:0000313" key="10">
    <source>
        <dbReference type="Ensembl" id="ENSSSCP00045030082.1"/>
    </source>
</evidence>
<feature type="domain" description="Sushi" evidence="9">
    <location>
        <begin position="354"/>
        <end position="415"/>
    </location>
</feature>
<dbReference type="SMART" id="SM00032">
    <property type="entry name" value="CCP"/>
    <property type="match status" value="10"/>
</dbReference>
<dbReference type="Pfam" id="PF00084">
    <property type="entry name" value="Sushi"/>
    <property type="match status" value="10"/>
</dbReference>
<evidence type="ECO:0000256" key="7">
    <source>
        <dbReference type="SAM" id="Phobius"/>
    </source>
</evidence>
<dbReference type="PANTHER" id="PTHR24255:SF37">
    <property type="entry name" value="CUB AND SUSHI MULTIPLE DOMAINS 3"/>
    <property type="match status" value="1"/>
</dbReference>
<dbReference type="Gene3D" id="2.10.70.10">
    <property type="entry name" value="Complement Module, domain 1"/>
    <property type="match status" value="10"/>
</dbReference>
<dbReference type="InterPro" id="IPR000859">
    <property type="entry name" value="CUB_dom"/>
</dbReference>
<feature type="disulfide bond" evidence="5">
    <location>
        <begin position="906"/>
        <end position="933"/>
    </location>
</feature>
<protein>
    <recommendedName>
        <fullName evidence="12">CUB and Sushi multiple domains 3</fullName>
    </recommendedName>
</protein>
<dbReference type="PANTHER" id="PTHR24255">
    <property type="entry name" value="COMPLEMENT COMPONENT 1, S SUBCOMPONENT-RELATED"/>
    <property type="match status" value="1"/>
</dbReference>
<feature type="domain" description="CUB" evidence="8">
    <location>
        <begin position="765"/>
        <end position="873"/>
    </location>
</feature>
<feature type="domain" description="CUB" evidence="8">
    <location>
        <begin position="1111"/>
        <end position="1219"/>
    </location>
</feature>
<dbReference type="CDD" id="cd00033">
    <property type="entry name" value="CCP"/>
    <property type="match status" value="10"/>
</dbReference>
<feature type="domain" description="Sushi" evidence="9">
    <location>
        <begin position="1222"/>
        <end position="1282"/>
    </location>
</feature>
<reference evidence="10" key="1">
    <citation type="submission" date="2025-05" db="UniProtKB">
        <authorList>
            <consortium name="Ensembl"/>
        </authorList>
    </citation>
    <scope>IDENTIFICATION</scope>
</reference>
<dbReference type="Pfam" id="PF00431">
    <property type="entry name" value="CUB"/>
    <property type="match status" value="11"/>
</dbReference>
<feature type="disulfide bond" evidence="5">
    <location>
        <begin position="560"/>
        <end position="587"/>
    </location>
</feature>
<keyword evidence="3 5" id="KW-1015">Disulfide bond</keyword>
<feature type="domain" description="CUB" evidence="8">
    <location>
        <begin position="65"/>
        <end position="173"/>
    </location>
</feature>
<keyword evidence="2" id="KW-0645">Protease</keyword>
<feature type="domain" description="Sushi" evidence="9">
    <location>
        <begin position="1676"/>
        <end position="1737"/>
    </location>
</feature>
<evidence type="ECO:0000259" key="9">
    <source>
        <dbReference type="PROSITE" id="PS50923"/>
    </source>
</evidence>
<keyword evidence="7" id="KW-0812">Transmembrane</keyword>
<evidence type="ECO:0000256" key="4">
    <source>
        <dbReference type="PROSITE-ProRule" id="PRU00059"/>
    </source>
</evidence>
<feature type="domain" description="Sushi" evidence="9">
    <location>
        <begin position="176"/>
        <end position="237"/>
    </location>
</feature>
<keyword evidence="5" id="KW-0768">Sushi</keyword>
<feature type="domain" description="Sushi" evidence="9">
    <location>
        <begin position="702"/>
        <end position="763"/>
    </location>
</feature>
<evidence type="ECO:0000256" key="3">
    <source>
        <dbReference type="ARBA" id="ARBA00023157"/>
    </source>
</evidence>
<feature type="domain" description="Sushi" evidence="9">
    <location>
        <begin position="532"/>
        <end position="589"/>
    </location>
</feature>
<dbReference type="Proteomes" id="UP000694728">
    <property type="component" value="Unplaced"/>
</dbReference>
<dbReference type="Gene3D" id="2.60.120.290">
    <property type="entry name" value="Spermadhesin, CUB domain"/>
    <property type="match status" value="11"/>
</dbReference>
<dbReference type="GO" id="GO:0008236">
    <property type="term" value="F:serine-type peptidase activity"/>
    <property type="evidence" value="ECO:0007669"/>
    <property type="project" value="UniProtKB-KW"/>
</dbReference>
<dbReference type="CDD" id="cd00041">
    <property type="entry name" value="CUB"/>
    <property type="match status" value="10"/>
</dbReference>
<organism evidence="10 11">
    <name type="scientific">Sus scrofa</name>
    <name type="common">Pig</name>
    <dbReference type="NCBI Taxonomy" id="9823"/>
    <lineage>
        <taxon>Eukaryota</taxon>
        <taxon>Metazoa</taxon>
        <taxon>Chordata</taxon>
        <taxon>Craniata</taxon>
        <taxon>Vertebrata</taxon>
        <taxon>Euteleostomi</taxon>
        <taxon>Mammalia</taxon>
        <taxon>Eutheria</taxon>
        <taxon>Laurasiatheria</taxon>
        <taxon>Artiodactyla</taxon>
        <taxon>Suina</taxon>
        <taxon>Suidae</taxon>
        <taxon>Sus</taxon>
    </lineage>
</organism>
<feature type="region of interest" description="Disordered" evidence="6">
    <location>
        <begin position="1"/>
        <end position="22"/>
    </location>
</feature>
<sequence>MKGIRKGESRVKESKPREPGKRKCAKCGRLDFLLMKKMGIKSGFTFWNLVFLLTVSCVKGFIYTCGGTLKGLNGTIESPGFPYGYPNGANCTWVIIAEERNRIQIVFQSFALEEEYDYLSLYDGHPHPTNFRTRLTGFHLPPPVTSTKSVFSLRLTSDFAVSAHGFKVYYEELQSSSCGNPGVPPKGVLYGTRFDVGDKIRYSCVTGYILDGHPQLTCIANSVNTASWDFPVPICRAEDACGGTMRGSSGIISSPSFPNEYHNNADCTWTIVAEPGDTISLIFTDFQMEEKYDYLEIEGSEPPTIWLSGMNIPPPIISNKNWLRLHFVTDSNHRYRGFSAPYQVNEGGIKTASNLCPDPGEPENGKRVGSDFSLGSTVQFSCDEDYVLQGAKSITCQRIAEVFAAWSDHRPVCKVKTCGSNLQGPSGTFTSPNFPFQYDSNAQCVWVITAVNTNKVIQINFEEFDLEIGYDTLTIGDGGEVGDPRTVLQVLTGSFVPDLIVSMSSQMWLHLQTDESVGSVGFKVNYKEIEKESCGDPGTPLYGIREGDGFSNRDVLRFECQFGFELIGEKSIVCQENNQWSANIPICIFPCLSNFTAPMGTVLSPDYPEGYGNNLNCIWTIISDPGSRIHLSFNDFDLESQFDFLAVKDGDSPDSPILGTFTGAEVPSHLTSNSHILRLEFQADHSMSGRGFNITYNTFGHNECPDPGIPINARRFGDNFQLGSSISVICEEGFIKTQGTETITCILMDGKVMWSGPIPRCGAPCGGHFSAPSGLILSPGWPGYYKDSLNCEWVIEAEPGHSIKITFERFQTELNYDVLEVHDGPNLLSPLLGSYNGTQVPQFLFSSSNFIYLLFTTDNSRSNNGFKIHYESVTVNTYSCLDPGIPVHGRRYGHDFSIGSTVSFSCDPGYRLSHEEPLLCEKNHWWSHPLPTCDALCGGDVRGPSGTILSPGYPEFYPNSLNCTWTVDVTHGKGVQFNFHTFHLEDHHDYLLITENGSFTQPLARLTGSELPSTINAGLYGNFRAQLRFISDFSISYEGFNITFSEYNLEPCKDPGIPQFGNRIGFSFGVGDTLTFSCSSGYRLEGTSEIICLGGGRRVWSAPLPRCVAECGASATNNEGILLSPNYPLNYENNHECIYSIQVQAGKGINISARTFHLAQGDVLKIYDGKDKTTHLLGAFTGASMRGLTLSSTSNQLWLEFNSDSEGTDEGFQLVYTSFELSHCEDPGIPQFGYKISDQGHFAGSTIIYGCNPGYTLHGSSLLKCMTGERRAWDYPLPSCIAECGGRFKGESSGRILSPGYPFPYDNNLRCMWVIEVDPGNIVSLQFLAFDTEASHDILRVWDGPPENEMLLKEISGSLIPEGIHSTLNIVTIQFDTDFYISKSGFAIQFSSSVATACRDPGVPMNGTRNGDGREPGDTVVFQCDPGYELQGEERITCIQVENRYFWQPSPPVCIAPCGGNLTGSSGFILSPNFPHPYPHSRDCDWTITVNADYVISLAFISFSIEPNYDFLYIYDGPDSNSPLIGSFQDSKLPERIESSSNTMHLAFRSDGSVSYTGFHLEYKAKLRESCFDPGNIMNGTRLGMDYKLGSTVTYYCDAGYVLQGYSTLTCIMGDDGRPGWNRALPSCHAPCGSRSTGSEGTVLSPNYPKNYSVGHNCVYSIAVPKEFAVPRTSSTQCSSVPEPRFGRRIGNEFAVGSLVLFECNPGYILHGSIAIRCDTVPNSLAQWNDSLPTCIVPCGGILTKRKGTILSPGYPEPYDNNLNCVWKITVPEGAGIQVQVVSFATEHNWDSLDFYDGGDNNAPRLGSYSGK</sequence>
<dbReference type="Ensembl" id="ENSSSCT00045043286.1">
    <property type="protein sequence ID" value="ENSSSCP00045030082.1"/>
    <property type="gene ID" value="ENSSSCG00045024312.1"/>
</dbReference>
<dbReference type="SUPFAM" id="SSF49854">
    <property type="entry name" value="Spermadhesin, CUB domain"/>
    <property type="match status" value="11"/>
</dbReference>
<feature type="domain" description="CUB" evidence="8">
    <location>
        <begin position="241"/>
        <end position="345"/>
    </location>
</feature>
<feature type="domain" description="CUB" evidence="8">
    <location>
        <begin position="1632"/>
        <end position="1665"/>
    </location>
</feature>
<feature type="domain" description="CUB" evidence="8">
    <location>
        <begin position="1739"/>
        <end position="1812"/>
    </location>
</feature>
<dbReference type="SUPFAM" id="SSF57535">
    <property type="entry name" value="Complement control module/SCR domain"/>
    <property type="match status" value="10"/>
</dbReference>
<feature type="domain" description="Sushi" evidence="9">
    <location>
        <begin position="1050"/>
        <end position="1109"/>
    </location>
</feature>
<evidence type="ECO:0008006" key="12">
    <source>
        <dbReference type="Google" id="ProtNLM"/>
    </source>
</evidence>
<dbReference type="FunFam" id="2.10.70.10:FF:000002">
    <property type="entry name" value="CUB and Sushi multiple domains 3"/>
    <property type="match status" value="8"/>
</dbReference>
<evidence type="ECO:0000313" key="11">
    <source>
        <dbReference type="Proteomes" id="UP000694728"/>
    </source>
</evidence>
<dbReference type="FunFam" id="2.10.70.10:FF:000053">
    <property type="entry name" value="CUB and Sushi multiple domains 3"/>
    <property type="match status" value="1"/>
</dbReference>
<feature type="compositionally biased region" description="Basic and acidic residues" evidence="6">
    <location>
        <begin position="1"/>
        <end position="21"/>
    </location>
</feature>
<dbReference type="PROSITE" id="PS01180">
    <property type="entry name" value="CUB"/>
    <property type="match status" value="11"/>
</dbReference>
<keyword evidence="2" id="KW-0378">Hydrolase</keyword>
<dbReference type="InterPro" id="IPR000436">
    <property type="entry name" value="Sushi_SCR_CCP_dom"/>
</dbReference>
<keyword evidence="7" id="KW-1133">Transmembrane helix</keyword>
<dbReference type="SMART" id="SM00042">
    <property type="entry name" value="CUB"/>
    <property type="match status" value="10"/>
</dbReference>
<dbReference type="FunFam" id="2.60.120.290:FF:000001">
    <property type="entry name" value="CUB and sushi domain-containing protein 3 isoform X1"/>
    <property type="match status" value="9"/>
</dbReference>
<accession>A0A8D1I5Z8</accession>
<feature type="domain" description="CUB" evidence="8">
    <location>
        <begin position="591"/>
        <end position="699"/>
    </location>
</feature>
<dbReference type="Ensembl" id="ENSSSCT00060000997.1">
    <property type="protein sequence ID" value="ENSSSCP00060000259.1"/>
    <property type="gene ID" value="ENSSSCG00060000864.1"/>
</dbReference>
<feature type="transmembrane region" description="Helical" evidence="7">
    <location>
        <begin position="44"/>
        <end position="63"/>
    </location>
</feature>
<feature type="domain" description="CUB" evidence="8">
    <location>
        <begin position="1284"/>
        <end position="1393"/>
    </location>
</feature>
<dbReference type="FunFam" id="2.10.70.10:FF:000047">
    <property type="entry name" value="CUB and Sushi multiple domains 3"/>
    <property type="match status" value="1"/>
</dbReference>
<keyword evidence="2" id="KW-0720">Serine protease</keyword>
<dbReference type="InterPro" id="IPR035914">
    <property type="entry name" value="Sperma_CUB_dom_sf"/>
</dbReference>